<sequence length="151" mass="16842">MTEAQDIPNPQSGAGGTRRGSGRFGRALRRPSPALITDAKRSPLDDLEHRKRVYYFLQSTRIPFLLASAGTYMWLHLVWLSVLLFVVSIPMPWIAVVIANGHGEAKDRRTQQTYKPQAARQVARQQQEAVGNDSSAALLPAKDPRIIDHDD</sequence>
<reference evidence="3 4" key="1">
    <citation type="submission" date="2015-05" db="EMBL/GenBank/DDBJ databases">
        <title>Complete genome sequence of Corynebacterium epidermidicanis DSM 45586, isolated from the skin of a dog suffering from pruritus.</title>
        <authorList>
            <person name="Ruckert C."/>
            <person name="Albersmeier A."/>
            <person name="Winkler A."/>
            <person name="Tauch A."/>
        </authorList>
    </citation>
    <scope>NUCLEOTIDE SEQUENCE [LARGE SCALE GENOMIC DNA]</scope>
    <source>
        <strain evidence="3 4">DSM 45586</strain>
    </source>
</reference>
<keyword evidence="2" id="KW-0812">Transmembrane</keyword>
<evidence type="ECO:0000256" key="1">
    <source>
        <dbReference type="SAM" id="MobiDB-lite"/>
    </source>
</evidence>
<proteinExistence type="predicted"/>
<dbReference type="Pfam" id="PF11298">
    <property type="entry name" value="DUF3099"/>
    <property type="match status" value="1"/>
</dbReference>
<feature type="compositionally biased region" description="Low complexity" evidence="1">
    <location>
        <begin position="117"/>
        <end position="130"/>
    </location>
</feature>
<keyword evidence="2" id="KW-0472">Membrane</keyword>
<dbReference type="Proteomes" id="UP000035368">
    <property type="component" value="Chromosome"/>
</dbReference>
<feature type="region of interest" description="Disordered" evidence="1">
    <location>
        <begin position="105"/>
        <end position="151"/>
    </location>
</feature>
<dbReference type="RefSeq" id="WP_047240365.1">
    <property type="nucleotide sequence ID" value="NZ_CP011541.1"/>
</dbReference>
<gene>
    <name evidence="3" type="ORF">CEPID_07310</name>
</gene>
<keyword evidence="2" id="KW-1133">Transmembrane helix</keyword>
<keyword evidence="4" id="KW-1185">Reference proteome</keyword>
<feature type="region of interest" description="Disordered" evidence="1">
    <location>
        <begin position="1"/>
        <end position="27"/>
    </location>
</feature>
<name>A0A0G3GUV4_9CORY</name>
<dbReference type="EMBL" id="CP011541">
    <property type="protein sequence ID" value="AKK03313.1"/>
    <property type="molecule type" value="Genomic_DNA"/>
</dbReference>
<dbReference type="AlphaFoldDB" id="A0A0G3GUV4"/>
<feature type="transmembrane region" description="Helical" evidence="2">
    <location>
        <begin position="78"/>
        <end position="99"/>
    </location>
</feature>
<evidence type="ECO:0000313" key="3">
    <source>
        <dbReference type="EMBL" id="AKK03313.1"/>
    </source>
</evidence>
<accession>A0A0G3GUV4</accession>
<protein>
    <submittedName>
        <fullName evidence="3">Putative DUF3099 family protein</fullName>
    </submittedName>
</protein>
<dbReference type="InterPro" id="IPR021449">
    <property type="entry name" value="DUF3099"/>
</dbReference>
<feature type="compositionally biased region" description="Gly residues" evidence="1">
    <location>
        <begin position="13"/>
        <end position="23"/>
    </location>
</feature>
<evidence type="ECO:0000313" key="4">
    <source>
        <dbReference type="Proteomes" id="UP000035368"/>
    </source>
</evidence>
<dbReference type="STRING" id="1050174.CEPID_07310"/>
<organism evidence="3 4">
    <name type="scientific">Corynebacterium epidermidicanis</name>
    <dbReference type="NCBI Taxonomy" id="1050174"/>
    <lineage>
        <taxon>Bacteria</taxon>
        <taxon>Bacillati</taxon>
        <taxon>Actinomycetota</taxon>
        <taxon>Actinomycetes</taxon>
        <taxon>Mycobacteriales</taxon>
        <taxon>Corynebacteriaceae</taxon>
        <taxon>Corynebacterium</taxon>
    </lineage>
</organism>
<dbReference type="OrthoDB" id="5188998at2"/>
<evidence type="ECO:0000256" key="2">
    <source>
        <dbReference type="SAM" id="Phobius"/>
    </source>
</evidence>
<feature type="compositionally biased region" description="Basic and acidic residues" evidence="1">
    <location>
        <begin position="142"/>
        <end position="151"/>
    </location>
</feature>
<dbReference type="PATRIC" id="fig|1050174.4.peg.1473"/>
<dbReference type="KEGG" id="cei:CEPID_07310"/>